<dbReference type="OrthoDB" id="9791837at2"/>
<dbReference type="SUPFAM" id="SSF53335">
    <property type="entry name" value="S-adenosyl-L-methionine-dependent methyltransferases"/>
    <property type="match status" value="1"/>
</dbReference>
<feature type="domain" description="Methyltransferase type 11" evidence="1">
    <location>
        <begin position="51"/>
        <end position="146"/>
    </location>
</feature>
<sequence length="245" mass="27769">MTEYRGSTVYDNEAFFDQYTKRRGRRDSPNNAIEGPVMVELLGEYEGARILDLGSGDGAFGTALLEGGAGSYTGVDGSSQMVEAARVSLAGNPEATILHETLETYAFPEASFDLVTSRFVLHYIEDIESILKRIHSTLKPGGRFIFSLQHPLTTSSFTSKENGERRGSWIVDDYFRTGERKEPWIDQTVVKYHRTTEQYFTALTEAGFRVDTLREGHPQREHFSSDEEYERRLRIPVVLLFSCEK</sequence>
<dbReference type="GO" id="GO:0008757">
    <property type="term" value="F:S-adenosylmethionine-dependent methyltransferase activity"/>
    <property type="evidence" value="ECO:0007669"/>
    <property type="project" value="InterPro"/>
</dbReference>
<accession>A0A0M0G4I8</accession>
<dbReference type="AlphaFoldDB" id="A0A0M0G4I8"/>
<protein>
    <submittedName>
        <fullName evidence="2">Methyltransferase</fullName>
    </submittedName>
</protein>
<dbReference type="PATRIC" id="fig|189381.12.peg.2415"/>
<dbReference type="Proteomes" id="UP000037405">
    <property type="component" value="Unassembled WGS sequence"/>
</dbReference>
<keyword evidence="2" id="KW-0489">Methyltransferase</keyword>
<dbReference type="InterPro" id="IPR013216">
    <property type="entry name" value="Methyltransf_11"/>
</dbReference>
<name>A0A0M0G4I8_9BACI</name>
<evidence type="ECO:0000313" key="3">
    <source>
        <dbReference type="Proteomes" id="UP000037405"/>
    </source>
</evidence>
<gene>
    <name evidence="2" type="ORF">AF331_11960</name>
</gene>
<dbReference type="PANTHER" id="PTHR43861:SF1">
    <property type="entry name" value="TRANS-ACONITATE 2-METHYLTRANSFERASE"/>
    <property type="match status" value="1"/>
</dbReference>
<dbReference type="PANTHER" id="PTHR43861">
    <property type="entry name" value="TRANS-ACONITATE 2-METHYLTRANSFERASE-RELATED"/>
    <property type="match status" value="1"/>
</dbReference>
<dbReference type="GO" id="GO:0032259">
    <property type="term" value="P:methylation"/>
    <property type="evidence" value="ECO:0007669"/>
    <property type="project" value="UniProtKB-KW"/>
</dbReference>
<dbReference type="STRING" id="189381.GCA_900166615_01503"/>
<dbReference type="CDD" id="cd02440">
    <property type="entry name" value="AdoMet_MTases"/>
    <property type="match status" value="1"/>
</dbReference>
<keyword evidence="3" id="KW-1185">Reference proteome</keyword>
<evidence type="ECO:0000259" key="1">
    <source>
        <dbReference type="Pfam" id="PF08241"/>
    </source>
</evidence>
<evidence type="ECO:0000313" key="2">
    <source>
        <dbReference type="EMBL" id="KON84734.1"/>
    </source>
</evidence>
<reference evidence="3" key="1">
    <citation type="submission" date="2015-07" db="EMBL/GenBank/DDBJ databases">
        <title>Fjat-14235 jcm11544.</title>
        <authorList>
            <person name="Liu B."/>
            <person name="Wang J."/>
            <person name="Zhu Y."/>
            <person name="Liu G."/>
            <person name="Chen Q."/>
            <person name="Chen Z."/>
            <person name="Lan J."/>
            <person name="Che J."/>
            <person name="Ge C."/>
            <person name="Shi H."/>
            <person name="Pan Z."/>
            <person name="Liu X."/>
        </authorList>
    </citation>
    <scope>NUCLEOTIDE SEQUENCE [LARGE SCALE GENOMIC DNA]</scope>
    <source>
        <strain evidence="3">JCM 11544</strain>
    </source>
</reference>
<comment type="caution">
    <text evidence="2">The sequence shown here is derived from an EMBL/GenBank/DDBJ whole genome shotgun (WGS) entry which is preliminary data.</text>
</comment>
<dbReference type="InterPro" id="IPR029063">
    <property type="entry name" value="SAM-dependent_MTases_sf"/>
</dbReference>
<keyword evidence="2" id="KW-0808">Transferase</keyword>
<dbReference type="Pfam" id="PF08241">
    <property type="entry name" value="Methyltransf_11"/>
    <property type="match status" value="1"/>
</dbReference>
<dbReference type="EMBL" id="LGUE01000004">
    <property type="protein sequence ID" value="KON84734.1"/>
    <property type="molecule type" value="Genomic_DNA"/>
</dbReference>
<proteinExistence type="predicted"/>
<dbReference type="RefSeq" id="WP_053428333.1">
    <property type="nucleotide sequence ID" value="NZ_LGUE01000004.1"/>
</dbReference>
<organism evidence="2 3">
    <name type="scientific">Rossellomorea marisflavi</name>
    <dbReference type="NCBI Taxonomy" id="189381"/>
    <lineage>
        <taxon>Bacteria</taxon>
        <taxon>Bacillati</taxon>
        <taxon>Bacillota</taxon>
        <taxon>Bacilli</taxon>
        <taxon>Bacillales</taxon>
        <taxon>Bacillaceae</taxon>
        <taxon>Rossellomorea</taxon>
    </lineage>
</organism>
<dbReference type="Gene3D" id="3.40.50.150">
    <property type="entry name" value="Vaccinia Virus protein VP39"/>
    <property type="match status" value="1"/>
</dbReference>